<name>A0A1H8G888_9RHOB</name>
<protein>
    <submittedName>
        <fullName evidence="1">Uncharacterized protein</fullName>
    </submittedName>
</protein>
<proteinExistence type="predicted"/>
<sequence length="203" mass="23179">MSTTLRTLWFLRIGSEAGQATAPSGSFSNGRSRTTKGLFRSPRYRVETSTGRFFASNCACRMVMGAAHGAVDQMKLVGRDPRMVQRVQDILPQARECPAAELAADRRPLAEPFRKIPPRRSRSGDPENAIRNRTMIGWLAPIRMPNGMDEPLEKGPLIVRYQVPRQDRFPRRDDLESQVDDRRNPFCQHDLDHNFLRRTAFLI</sequence>
<gene>
    <name evidence="1" type="ORF">SAMN04489859_100613</name>
</gene>
<evidence type="ECO:0000313" key="1">
    <source>
        <dbReference type="EMBL" id="SEN39498.1"/>
    </source>
</evidence>
<dbReference type="Proteomes" id="UP000199054">
    <property type="component" value="Unassembled WGS sequence"/>
</dbReference>
<dbReference type="EMBL" id="FODE01000006">
    <property type="protein sequence ID" value="SEN39498.1"/>
    <property type="molecule type" value="Genomic_DNA"/>
</dbReference>
<keyword evidence="2" id="KW-1185">Reference proteome</keyword>
<dbReference type="AlphaFoldDB" id="A0A1H8G888"/>
<evidence type="ECO:0000313" key="2">
    <source>
        <dbReference type="Proteomes" id="UP000199054"/>
    </source>
</evidence>
<accession>A0A1H8G888</accession>
<organism evidence="1 2">
    <name type="scientific">Paracoccus alcaliphilus</name>
    <dbReference type="NCBI Taxonomy" id="34002"/>
    <lineage>
        <taxon>Bacteria</taxon>
        <taxon>Pseudomonadati</taxon>
        <taxon>Pseudomonadota</taxon>
        <taxon>Alphaproteobacteria</taxon>
        <taxon>Rhodobacterales</taxon>
        <taxon>Paracoccaceae</taxon>
        <taxon>Paracoccus</taxon>
    </lineage>
</organism>
<reference evidence="1 2" key="1">
    <citation type="submission" date="2016-10" db="EMBL/GenBank/DDBJ databases">
        <authorList>
            <person name="de Groot N.N."/>
        </authorList>
    </citation>
    <scope>NUCLEOTIDE SEQUENCE [LARGE SCALE GENOMIC DNA]</scope>
    <source>
        <strain evidence="1 2">DSM 8512</strain>
    </source>
</reference>